<feature type="region of interest" description="Disordered" evidence="1">
    <location>
        <begin position="351"/>
        <end position="426"/>
    </location>
</feature>
<organism evidence="3 4">
    <name type="scientific">Meloidogyne floridensis</name>
    <dbReference type="NCBI Taxonomy" id="298350"/>
    <lineage>
        <taxon>Eukaryota</taxon>
        <taxon>Metazoa</taxon>
        <taxon>Ecdysozoa</taxon>
        <taxon>Nematoda</taxon>
        <taxon>Chromadorea</taxon>
        <taxon>Rhabditida</taxon>
        <taxon>Tylenchina</taxon>
        <taxon>Tylenchomorpha</taxon>
        <taxon>Tylenchoidea</taxon>
        <taxon>Meloidogynidae</taxon>
        <taxon>Meloidogyninae</taxon>
        <taxon>Meloidogyne</taxon>
    </lineage>
</organism>
<feature type="compositionally biased region" description="Polar residues" evidence="1">
    <location>
        <begin position="379"/>
        <end position="388"/>
    </location>
</feature>
<name>A0A915NST6_9BILA</name>
<dbReference type="WBParaSite" id="scf7180000420066.g4674">
    <property type="protein sequence ID" value="scf7180000420066.g4674"/>
    <property type="gene ID" value="scf7180000420066.g4674"/>
</dbReference>
<accession>A0A915NST6</accession>
<evidence type="ECO:0000256" key="1">
    <source>
        <dbReference type="SAM" id="MobiDB-lite"/>
    </source>
</evidence>
<reference evidence="4" key="1">
    <citation type="submission" date="2022-11" db="UniProtKB">
        <authorList>
            <consortium name="WormBaseParasite"/>
        </authorList>
    </citation>
    <scope>IDENTIFICATION</scope>
</reference>
<feature type="compositionally biased region" description="Basic and acidic residues" evidence="1">
    <location>
        <begin position="351"/>
        <end position="361"/>
    </location>
</feature>
<dbReference type="Proteomes" id="UP000887560">
    <property type="component" value="Unplaced"/>
</dbReference>
<feature type="domain" description="DUF7516" evidence="2">
    <location>
        <begin position="16"/>
        <end position="99"/>
    </location>
</feature>
<feature type="region of interest" description="Disordered" evidence="1">
    <location>
        <begin position="185"/>
        <end position="226"/>
    </location>
</feature>
<evidence type="ECO:0000259" key="2">
    <source>
        <dbReference type="Pfam" id="PF24360"/>
    </source>
</evidence>
<feature type="compositionally biased region" description="Basic and acidic residues" evidence="1">
    <location>
        <begin position="435"/>
        <end position="450"/>
    </location>
</feature>
<proteinExistence type="predicted"/>
<dbReference type="Pfam" id="PF24360">
    <property type="entry name" value="DUF7516"/>
    <property type="match status" value="1"/>
</dbReference>
<feature type="compositionally biased region" description="Polar residues" evidence="1">
    <location>
        <begin position="206"/>
        <end position="221"/>
    </location>
</feature>
<evidence type="ECO:0000313" key="4">
    <source>
        <dbReference type="WBParaSite" id="scf7180000420066.g4674"/>
    </source>
</evidence>
<sequence>MANPLAKLTISDKVNEGRKRMLTCLAKKGAEEDHVNLLELQKQYFVDFETYLNKDELRRFFSKTHIKQVFESFMPKDIEMTTDVEQTGSLYLKMKRPLEVALADNPLAPRRSALSKNDVLNSEFSEKVDFKNETGFQIRSVGGFPLDLILGVNGGKLERNENTKALNLVPLPATKFESNARQEKKFSGGIWDEPSPEKEVKGNETFLKNPTSKTSKPSQNIAGDLYSDDELETGLENKEEDEDSDYFGDEALEEGNRLLSSTAAKDVMKDETRKNPPPTSIGIRTSCHADKYILELQKRKNAFSSTLLDLDKENTKQLGQQQQVSFDNFDLEKKRITENARARLLEFKKSEQQKLKNRQKEQQQPILSGGFGAKKIRANQLNRNNLLSSDDETADIEETGQNEGEGEDFEEEEEINNNEEEDGPVIIMSRPDEEKEGLNKFGGGEKKNSPDDDLINDYVADEQYYRETKPFGNNNNINGNIFNNNVSNPKKDTTCEKQEMSEYMRLEMIAMTTILVRLNVAIKVCF</sequence>
<feature type="region of interest" description="Disordered" evidence="1">
    <location>
        <begin position="435"/>
        <end position="454"/>
    </location>
</feature>
<protein>
    <recommendedName>
        <fullName evidence="2">DUF7516 domain-containing protein</fullName>
    </recommendedName>
</protein>
<keyword evidence="3" id="KW-1185">Reference proteome</keyword>
<dbReference type="InterPro" id="IPR055938">
    <property type="entry name" value="DUF7516"/>
</dbReference>
<feature type="compositionally biased region" description="Acidic residues" evidence="1">
    <location>
        <begin position="389"/>
        <end position="423"/>
    </location>
</feature>
<dbReference type="AlphaFoldDB" id="A0A915NST6"/>
<evidence type="ECO:0000313" key="3">
    <source>
        <dbReference type="Proteomes" id="UP000887560"/>
    </source>
</evidence>